<proteinExistence type="predicted"/>
<evidence type="ECO:0000256" key="1">
    <source>
        <dbReference type="ARBA" id="ARBA00022614"/>
    </source>
</evidence>
<dbReference type="RefSeq" id="WP_341683150.1">
    <property type="nucleotide sequence ID" value="NZ_JBBYHT010000004.1"/>
</dbReference>
<dbReference type="NCBIfam" id="TIGR01451">
    <property type="entry name" value="B_ant_repeat"/>
    <property type="match status" value="1"/>
</dbReference>
<accession>A0ABU9I732</accession>
<keyword evidence="3" id="KW-0677">Repeat</keyword>
<keyword evidence="1" id="KW-0433">Leucine-rich repeat</keyword>
<feature type="chain" id="PRO_5047339122" evidence="4">
    <location>
        <begin position="19"/>
        <end position="816"/>
    </location>
</feature>
<dbReference type="InterPro" id="IPR032675">
    <property type="entry name" value="LRR_dom_sf"/>
</dbReference>
<dbReference type="NCBIfam" id="TIGR04183">
    <property type="entry name" value="Por_Secre_tail"/>
    <property type="match status" value="1"/>
</dbReference>
<evidence type="ECO:0000259" key="5">
    <source>
        <dbReference type="Pfam" id="PF18962"/>
    </source>
</evidence>
<dbReference type="InterPro" id="IPR055353">
    <property type="entry name" value="DUF7619"/>
</dbReference>
<dbReference type="Pfam" id="PF18962">
    <property type="entry name" value="Por_Secre_tail"/>
    <property type="match status" value="1"/>
</dbReference>
<feature type="domain" description="DUF7619" evidence="6">
    <location>
        <begin position="599"/>
        <end position="729"/>
    </location>
</feature>
<evidence type="ECO:0000256" key="3">
    <source>
        <dbReference type="ARBA" id="ARBA00022737"/>
    </source>
</evidence>
<organism evidence="7 8">
    <name type="scientific">Flavobacterium helocola</name>
    <dbReference type="NCBI Taxonomy" id="3139139"/>
    <lineage>
        <taxon>Bacteria</taxon>
        <taxon>Pseudomonadati</taxon>
        <taxon>Bacteroidota</taxon>
        <taxon>Flavobacteriia</taxon>
        <taxon>Flavobacteriales</taxon>
        <taxon>Flavobacteriaceae</taxon>
        <taxon>Flavobacterium</taxon>
    </lineage>
</organism>
<evidence type="ECO:0000256" key="2">
    <source>
        <dbReference type="ARBA" id="ARBA00022729"/>
    </source>
</evidence>
<dbReference type="Proteomes" id="UP001393056">
    <property type="component" value="Unassembled WGS sequence"/>
</dbReference>
<dbReference type="InterPro" id="IPR026444">
    <property type="entry name" value="Secre_tail"/>
</dbReference>
<evidence type="ECO:0000259" key="6">
    <source>
        <dbReference type="Pfam" id="PF24595"/>
    </source>
</evidence>
<comment type="caution">
    <text evidence="7">The sequence shown here is derived from an EMBL/GenBank/DDBJ whole genome shotgun (WGS) entry which is preliminary data.</text>
</comment>
<evidence type="ECO:0000256" key="4">
    <source>
        <dbReference type="SAM" id="SignalP"/>
    </source>
</evidence>
<dbReference type="PANTHER" id="PTHR24366">
    <property type="entry name" value="IG(IMMUNOGLOBULIN) AND LRR(LEUCINE RICH REPEAT) DOMAINS"/>
    <property type="match status" value="1"/>
</dbReference>
<keyword evidence="2 4" id="KW-0732">Signal</keyword>
<keyword evidence="8" id="KW-1185">Reference proteome</keyword>
<feature type="signal peptide" evidence="4">
    <location>
        <begin position="1"/>
        <end position="18"/>
    </location>
</feature>
<dbReference type="SUPFAM" id="SSF52058">
    <property type="entry name" value="L domain-like"/>
    <property type="match status" value="1"/>
</dbReference>
<dbReference type="InterPro" id="IPR047589">
    <property type="entry name" value="DUF11_rpt"/>
</dbReference>
<dbReference type="Gene3D" id="3.80.10.10">
    <property type="entry name" value="Ribonuclease Inhibitor"/>
    <property type="match status" value="1"/>
</dbReference>
<dbReference type="PANTHER" id="PTHR24366:SF96">
    <property type="entry name" value="LEUCINE RICH REPEAT CONTAINING 53"/>
    <property type="match status" value="1"/>
</dbReference>
<name>A0ABU9I732_9FLAO</name>
<sequence>MKKLYFLFFFTIGLLANAQIVNIPDANFKAKLLESNTTNYIALDLVGNSFQIDSNSNGEIEVNEASQVGSLILNNSFISSLTGIEYFSNLTELYCEVNLLTSLDFSMLTNLQILHCTQNPLTSLNVNGLTNLEALYCGNGQLTILDVSGLINLRELDCSQNSLSSLVLNSLPNLEILSCNDNQINSLDISDLLSIKELYCFENQITSLDATGLINLERLWCYTNQLTSLNLIGLSNLVHLACSQNQLYELNFNGLINLRTLSCNNNQIALLDLNSLENLELVECNYNNLSSLDVNGLTNLNYLKCNNNQLTSLFIKNGSLESTLEFFNNPTLNYICVDDFQTNTVQSMIAFGFPNCHINSYCTFMPGGVYYTITGYQRWDSNYNGCDAFDIPFPHMQINKINAGNLVGTYYTNVSGQYNINTQAGMDTYIPNLENPSYFNIFPTSFTVDFPTQTSPFNQDFCVTANGVKSDVEIVLLPITPARPGFDADYKLVYRNKGNQIENGSVSLTFDDTRLDYVAANPIYNTTAINSFTWNYTNLQPFETREIILTFNVNSPMETPAVNNGDILNYTATITTANTDETPIDNTFILDQIVVGSYDPNDKTCLEGTTIAPTEVGNYVHYVIRFENTGTFPAENIVVKDMIDLAKFDIATLVPLKSSHDFYTRINGNKVEFIFENINLDFNDATNDGYVVFKIKTKSTLVLGDTFTNNANIYFDYNFPITTNTYTTTVATLSTQDFDFGAYFTLYPNPAKDVLNIQTKQDLEVNSIEIYNQLGQIVMATTNAINSVDVANLASGTYFVKVNTEKGSANAKFVKE</sequence>
<feature type="domain" description="Secretion system C-terminal sorting" evidence="5">
    <location>
        <begin position="746"/>
        <end position="813"/>
    </location>
</feature>
<gene>
    <name evidence="7" type="ORF">AAEO58_09225</name>
</gene>
<dbReference type="EMBL" id="JBBYHT010000004">
    <property type="protein sequence ID" value="MEL1248224.1"/>
    <property type="molecule type" value="Genomic_DNA"/>
</dbReference>
<evidence type="ECO:0000313" key="7">
    <source>
        <dbReference type="EMBL" id="MEL1248224.1"/>
    </source>
</evidence>
<dbReference type="Pfam" id="PF24595">
    <property type="entry name" value="DUF7619"/>
    <property type="match status" value="1"/>
</dbReference>
<evidence type="ECO:0000313" key="8">
    <source>
        <dbReference type="Proteomes" id="UP001393056"/>
    </source>
</evidence>
<protein>
    <submittedName>
        <fullName evidence="7">T9SS type A sorting domain-containing protein</fullName>
    </submittedName>
</protein>
<reference evidence="7 8" key="1">
    <citation type="submission" date="2024-04" db="EMBL/GenBank/DDBJ databases">
        <title>Flavobacterium sp. DGU41 16S ribosomal RNA gene Genome sequencing and assembly.</title>
        <authorList>
            <person name="Park S."/>
        </authorList>
    </citation>
    <scope>NUCLEOTIDE SEQUENCE [LARGE SCALE GENOMIC DNA]</scope>
    <source>
        <strain evidence="7 8">DGU41</strain>
    </source>
</reference>